<dbReference type="InterPro" id="IPR036888">
    <property type="entry name" value="DNA_integrity_DisA_N_sf"/>
</dbReference>
<reference evidence="12 13" key="1">
    <citation type="submission" date="2016-01" db="EMBL/GenBank/DDBJ databases">
        <authorList>
            <person name="Oliw E.H."/>
        </authorList>
    </citation>
    <scope>NUCLEOTIDE SEQUENCE [LARGE SCALE GENOMIC DNA]</scope>
    <source>
        <strain evidence="12 13">MJR7757A</strain>
    </source>
</reference>
<dbReference type="GO" id="GO:0005524">
    <property type="term" value="F:ATP binding"/>
    <property type="evidence" value="ECO:0007669"/>
    <property type="project" value="UniProtKB-UniRule"/>
</dbReference>
<evidence type="ECO:0000256" key="7">
    <source>
        <dbReference type="ARBA" id="ARBA00022840"/>
    </source>
</evidence>
<dbReference type="InterPro" id="IPR045585">
    <property type="entry name" value="CdaA_N"/>
</dbReference>
<evidence type="ECO:0000256" key="4">
    <source>
        <dbReference type="ARBA" id="ARBA00022692"/>
    </source>
</evidence>
<evidence type="ECO:0000256" key="2">
    <source>
        <dbReference type="ARBA" id="ARBA00022475"/>
    </source>
</evidence>
<keyword evidence="3 10" id="KW-0808">Transferase</keyword>
<accession>A0A133MNX4</accession>
<dbReference type="HAMAP" id="MF_01499">
    <property type="entry name" value="DacA"/>
    <property type="match status" value="1"/>
</dbReference>
<dbReference type="EMBL" id="LRPU01000193">
    <property type="protein sequence ID" value="KXA05714.1"/>
    <property type="molecule type" value="Genomic_DNA"/>
</dbReference>
<dbReference type="InterPro" id="IPR034701">
    <property type="entry name" value="CdaA"/>
</dbReference>
<dbReference type="GO" id="GO:0106408">
    <property type="term" value="F:diadenylate cyclase activity"/>
    <property type="evidence" value="ECO:0007669"/>
    <property type="project" value="UniProtKB-EC"/>
</dbReference>
<feature type="domain" description="DAC" evidence="11">
    <location>
        <begin position="128"/>
        <end position="288"/>
    </location>
</feature>
<keyword evidence="9 10" id="KW-0472">Membrane</keyword>
<protein>
    <recommendedName>
        <fullName evidence="10">Diadenylate cyclase</fullName>
        <shortName evidence="10">DAC</shortName>
        <ecNumber evidence="10">2.7.7.85</ecNumber>
    </recommendedName>
    <alternativeName>
        <fullName evidence="10">Cyclic-di-AMP synthase</fullName>
        <shortName evidence="10">c-di-AMP synthase</shortName>
    </alternativeName>
</protein>
<dbReference type="Pfam" id="PF19293">
    <property type="entry name" value="CdaA_N"/>
    <property type="match status" value="1"/>
</dbReference>
<comment type="caution">
    <text evidence="12">The sequence shown here is derived from an EMBL/GenBank/DDBJ whole genome shotgun (WGS) entry which is preliminary data.</text>
</comment>
<name>A0A133MNX4_CLOPF</name>
<feature type="transmembrane region" description="Helical" evidence="10">
    <location>
        <begin position="56"/>
        <end position="74"/>
    </location>
</feature>
<keyword evidence="6 10" id="KW-0547">Nucleotide-binding</keyword>
<evidence type="ECO:0000313" key="12">
    <source>
        <dbReference type="EMBL" id="KXA05714.1"/>
    </source>
</evidence>
<comment type="caution">
    <text evidence="10">Lacks conserved residue(s) required for the propagation of feature annotation.</text>
</comment>
<evidence type="ECO:0000256" key="5">
    <source>
        <dbReference type="ARBA" id="ARBA00022695"/>
    </source>
</evidence>
<comment type="subunit">
    <text evidence="10">Probably a homodimer.</text>
</comment>
<proteinExistence type="inferred from homology"/>
<dbReference type="SUPFAM" id="SSF143597">
    <property type="entry name" value="YojJ-like"/>
    <property type="match status" value="1"/>
</dbReference>
<comment type="catalytic activity">
    <reaction evidence="1 10">
        <text>2 ATP = 3',3'-c-di-AMP + 2 diphosphate</text>
        <dbReference type="Rhea" id="RHEA:35655"/>
        <dbReference type="ChEBI" id="CHEBI:30616"/>
        <dbReference type="ChEBI" id="CHEBI:33019"/>
        <dbReference type="ChEBI" id="CHEBI:71500"/>
        <dbReference type="EC" id="2.7.7.85"/>
    </reaction>
</comment>
<feature type="transmembrane region" description="Helical" evidence="10">
    <location>
        <begin position="86"/>
        <end position="103"/>
    </location>
</feature>
<keyword evidence="7 10" id="KW-0067">ATP-binding</keyword>
<keyword evidence="8 10" id="KW-1133">Transmembrane helix</keyword>
<dbReference type="PROSITE" id="PS51794">
    <property type="entry name" value="DAC"/>
    <property type="match status" value="1"/>
</dbReference>
<dbReference type="Proteomes" id="UP000070646">
    <property type="component" value="Unassembled WGS sequence"/>
</dbReference>
<comment type="function">
    <text evidence="10">Catalyzes the condensation of 2 ATP molecules into cyclic di-AMP (c-di-AMP), a second messenger used to regulate differing processes in different bacteria.</text>
</comment>
<dbReference type="NCBIfam" id="TIGR00159">
    <property type="entry name" value="diadenylate cyclase CdaA"/>
    <property type="match status" value="1"/>
</dbReference>
<organism evidence="12 13">
    <name type="scientific">Clostridium perfringens</name>
    <dbReference type="NCBI Taxonomy" id="1502"/>
    <lineage>
        <taxon>Bacteria</taxon>
        <taxon>Bacillati</taxon>
        <taxon>Bacillota</taxon>
        <taxon>Clostridia</taxon>
        <taxon>Eubacteriales</taxon>
        <taxon>Clostridiaceae</taxon>
        <taxon>Clostridium</taxon>
    </lineage>
</organism>
<keyword evidence="5 10" id="KW-0548">Nucleotidyltransferase</keyword>
<evidence type="ECO:0000256" key="6">
    <source>
        <dbReference type="ARBA" id="ARBA00022741"/>
    </source>
</evidence>
<keyword evidence="2 10" id="KW-1003">Cell membrane</keyword>
<dbReference type="InterPro" id="IPR050338">
    <property type="entry name" value="DisA"/>
</dbReference>
<evidence type="ECO:0000256" key="10">
    <source>
        <dbReference type="HAMAP-Rule" id="MF_01499"/>
    </source>
</evidence>
<evidence type="ECO:0000256" key="9">
    <source>
        <dbReference type="ARBA" id="ARBA00023136"/>
    </source>
</evidence>
<dbReference type="PANTHER" id="PTHR34185:SF1">
    <property type="entry name" value="DIADENYLATE CYCLASE"/>
    <property type="match status" value="1"/>
</dbReference>
<feature type="transmembrane region" description="Helical" evidence="10">
    <location>
        <begin position="21"/>
        <end position="41"/>
    </location>
</feature>
<keyword evidence="4 10" id="KW-0812">Transmembrane</keyword>
<evidence type="ECO:0000256" key="1">
    <source>
        <dbReference type="ARBA" id="ARBA00000877"/>
    </source>
</evidence>
<evidence type="ECO:0000256" key="3">
    <source>
        <dbReference type="ARBA" id="ARBA00022679"/>
    </source>
</evidence>
<dbReference type="FunFam" id="3.40.1700.10:FF:000002">
    <property type="entry name" value="Diadenylate cyclase"/>
    <property type="match status" value="1"/>
</dbReference>
<dbReference type="GO" id="GO:0004016">
    <property type="term" value="F:adenylate cyclase activity"/>
    <property type="evidence" value="ECO:0007669"/>
    <property type="project" value="UniProtKB-UniRule"/>
</dbReference>
<dbReference type="PANTHER" id="PTHR34185">
    <property type="entry name" value="DIADENYLATE CYCLASE"/>
    <property type="match status" value="1"/>
</dbReference>
<evidence type="ECO:0000259" key="11">
    <source>
        <dbReference type="PROSITE" id="PS51794"/>
    </source>
</evidence>
<comment type="similarity">
    <text evidence="10">Belongs to the adenylate cyclase family. DacA/CdaA subfamily.</text>
</comment>
<evidence type="ECO:0000313" key="13">
    <source>
        <dbReference type="Proteomes" id="UP000070646"/>
    </source>
</evidence>
<dbReference type="Gene3D" id="3.40.1700.10">
    <property type="entry name" value="DNA integrity scanning protein, DisA, N-terminal domain"/>
    <property type="match status" value="1"/>
</dbReference>
<dbReference type="GO" id="GO:0006171">
    <property type="term" value="P:cAMP biosynthetic process"/>
    <property type="evidence" value="ECO:0007669"/>
    <property type="project" value="InterPro"/>
</dbReference>
<dbReference type="AlphaFoldDB" id="A0A133MNX4"/>
<dbReference type="InterPro" id="IPR003390">
    <property type="entry name" value="DNA_integrity_scan_DisA_N"/>
</dbReference>
<dbReference type="PATRIC" id="fig|1502.174.peg.2999"/>
<evidence type="ECO:0000256" key="8">
    <source>
        <dbReference type="ARBA" id="ARBA00022989"/>
    </source>
</evidence>
<dbReference type="Pfam" id="PF02457">
    <property type="entry name" value="DAC"/>
    <property type="match status" value="1"/>
</dbReference>
<sequence length="326" mass="36827">MRECIITLPRICKTEKKSFKMYLIIRFLLYNLIVTVMEVKFVQELIMIFTNSLKDISIWSIIDILIVAFIFYRGYILIKETRAEQLLKGVILLLILIPISYALRLQMLNFILTKTLTIGVLSIIIIFQPEIRRALEHIGSTAFDDFHVIQDDQKLEEVIDQLIIAVEDMAETKTGALIAIEQGTGLAEIISTGTQLDAVITSALIENIFFKNTPLHDGATIIRNDRIVSAGCVLPLTNNNTINKKLGTRHRAAIGLSEISDALVIVVSEETGAISLAVKGRLTRNYDGKKLKSILLKVMRNRRDKRGKTYGEKVKICLKKLKERIS</sequence>
<dbReference type="EC" id="2.7.7.85" evidence="10"/>
<gene>
    <name evidence="10" type="primary">dacA</name>
    <name evidence="12" type="ORF">HMPREF3222_02976</name>
</gene>